<evidence type="ECO:0000313" key="3">
    <source>
        <dbReference type="Proteomes" id="UP000305888"/>
    </source>
</evidence>
<protein>
    <submittedName>
        <fullName evidence="2">N-acetyltransferase</fullName>
    </submittedName>
</protein>
<organism evidence="2 3">
    <name type="scientific">Paroceanicella profunda</name>
    <dbReference type="NCBI Taxonomy" id="2579971"/>
    <lineage>
        <taxon>Bacteria</taxon>
        <taxon>Pseudomonadati</taxon>
        <taxon>Pseudomonadota</taxon>
        <taxon>Alphaproteobacteria</taxon>
        <taxon>Rhodobacterales</taxon>
        <taxon>Paracoccaceae</taxon>
        <taxon>Paroceanicella</taxon>
    </lineage>
</organism>
<dbReference type="EMBL" id="CP040818">
    <property type="protein sequence ID" value="QDL93493.1"/>
    <property type="molecule type" value="Genomic_DNA"/>
</dbReference>
<proteinExistence type="predicted"/>
<keyword evidence="2" id="KW-0808">Transferase</keyword>
<dbReference type="Proteomes" id="UP000305888">
    <property type="component" value="Chromosome"/>
</dbReference>
<dbReference type="KEGG" id="ppru:FDP22_17910"/>
<evidence type="ECO:0000313" key="2">
    <source>
        <dbReference type="EMBL" id="QDL93493.1"/>
    </source>
</evidence>
<keyword evidence="3" id="KW-1185">Reference proteome</keyword>
<evidence type="ECO:0000259" key="1">
    <source>
        <dbReference type="PROSITE" id="PS51186"/>
    </source>
</evidence>
<dbReference type="GO" id="GO:0016747">
    <property type="term" value="F:acyltransferase activity, transferring groups other than amino-acyl groups"/>
    <property type="evidence" value="ECO:0007669"/>
    <property type="project" value="InterPro"/>
</dbReference>
<dbReference type="CDD" id="cd04301">
    <property type="entry name" value="NAT_SF"/>
    <property type="match status" value="1"/>
</dbReference>
<dbReference type="InterPro" id="IPR000182">
    <property type="entry name" value="GNAT_dom"/>
</dbReference>
<dbReference type="InterPro" id="IPR016181">
    <property type="entry name" value="Acyl_CoA_acyltransferase"/>
</dbReference>
<feature type="domain" description="N-acetyltransferase" evidence="1">
    <location>
        <begin position="3"/>
        <end position="147"/>
    </location>
</feature>
<dbReference type="AlphaFoldDB" id="A0A5B8G3V1"/>
<reference evidence="2 3" key="1">
    <citation type="submission" date="2019-06" db="EMBL/GenBank/DDBJ databases">
        <title>Genome sequence of Rhodobacteraceae bacterium D4M1.</title>
        <authorList>
            <person name="Cao J."/>
        </authorList>
    </citation>
    <scope>NUCLEOTIDE SEQUENCE [LARGE SCALE GENOMIC DNA]</scope>
    <source>
        <strain evidence="2 3">D4M1</strain>
    </source>
</reference>
<dbReference type="OrthoDB" id="9797178at2"/>
<name>A0A5B8G3V1_9RHOB</name>
<dbReference type="PROSITE" id="PS51186">
    <property type="entry name" value="GNAT"/>
    <property type="match status" value="1"/>
</dbReference>
<dbReference type="Gene3D" id="3.40.630.30">
    <property type="match status" value="1"/>
</dbReference>
<dbReference type="RefSeq" id="WP_138575868.1">
    <property type="nucleotide sequence ID" value="NZ_CP040818.1"/>
</dbReference>
<accession>A0A5B8G3V1</accession>
<dbReference type="SUPFAM" id="SSF55729">
    <property type="entry name" value="Acyl-CoA N-acyltransferases (Nat)"/>
    <property type="match status" value="1"/>
</dbReference>
<gene>
    <name evidence="2" type="ORF">FDP22_17910</name>
</gene>
<sequence>MTPRIRPEEPRDTAAVAALVAAAFGRPGEAALVAALRGSGEVSQALVAETDTGTLCGHVMFSPLRLVFAEAELAAQALAPVSVSPDHQRRGVGAALVRAGLAAAAGPVLVLGAPEWYSRFGFSWEATRPLISPFPWAGRAFMAFDPEGVLTGREHGRVHYPEAFRLVA</sequence>
<dbReference type="Pfam" id="PF13527">
    <property type="entry name" value="Acetyltransf_9"/>
    <property type="match status" value="1"/>
</dbReference>